<keyword evidence="2" id="KW-0966">Cell projection</keyword>
<accession>A0A6J4KWD4</accession>
<sequence>DLRDSRSRGGLHAHLCAGRNACNADAGDRRAPHRAPRPARLRAASQPGAVSADPHASAGRGRAGRGGLDPDRRDRGRLRAGPQRPHGDGRAADRRHHRGAAARPRLCDVGRPGDGRAAGRDRQFLEPARPDPDLRRRPASPRDRGDPRQLHLPAARRGAGGRARRGRRRRRARDPGGGARFCAGRADRRPLHRLRDPVQSRHRNPVAADAAAPGVLPRHAGHDPGRHAGAARGRRRHDGRLRAGSRGVFAGIGRAL</sequence>
<dbReference type="AlphaFoldDB" id="A0A6J4KWD4"/>
<feature type="non-terminal residue" evidence="2">
    <location>
        <position position="256"/>
    </location>
</feature>
<keyword evidence="2" id="KW-0282">Flagellum</keyword>
<feature type="compositionally biased region" description="Basic and acidic residues" evidence="1">
    <location>
        <begin position="105"/>
        <end position="149"/>
    </location>
</feature>
<feature type="region of interest" description="Disordered" evidence="1">
    <location>
        <begin position="214"/>
        <end position="241"/>
    </location>
</feature>
<feature type="non-terminal residue" evidence="2">
    <location>
        <position position="1"/>
    </location>
</feature>
<reference evidence="2" key="1">
    <citation type="submission" date="2020-02" db="EMBL/GenBank/DDBJ databases">
        <authorList>
            <person name="Meier V. D."/>
        </authorList>
    </citation>
    <scope>NUCLEOTIDE SEQUENCE</scope>
    <source>
        <strain evidence="2">AVDCRST_MAG90</strain>
    </source>
</reference>
<feature type="compositionally biased region" description="Basic residues" evidence="1">
    <location>
        <begin position="162"/>
        <end position="172"/>
    </location>
</feature>
<evidence type="ECO:0000256" key="1">
    <source>
        <dbReference type="SAM" id="MobiDB-lite"/>
    </source>
</evidence>
<organism evidence="2">
    <name type="scientific">uncultured Microvirga sp</name>
    <dbReference type="NCBI Taxonomy" id="412392"/>
    <lineage>
        <taxon>Bacteria</taxon>
        <taxon>Pseudomonadati</taxon>
        <taxon>Pseudomonadota</taxon>
        <taxon>Alphaproteobacteria</taxon>
        <taxon>Hyphomicrobiales</taxon>
        <taxon>Methylobacteriaceae</taxon>
        <taxon>Microvirga</taxon>
        <taxon>environmental samples</taxon>
    </lineage>
</organism>
<dbReference type="EMBL" id="CADCUC010000154">
    <property type="protein sequence ID" value="CAA9317312.1"/>
    <property type="molecule type" value="Genomic_DNA"/>
</dbReference>
<protein>
    <submittedName>
        <fullName evidence="2">Flagellar biosynthesis protein FliR</fullName>
    </submittedName>
</protein>
<evidence type="ECO:0000313" key="2">
    <source>
        <dbReference type="EMBL" id="CAA9317312.1"/>
    </source>
</evidence>
<feature type="region of interest" description="Disordered" evidence="1">
    <location>
        <begin position="1"/>
        <end position="183"/>
    </location>
</feature>
<gene>
    <name evidence="2" type="ORF">AVDCRST_MAG90-827</name>
</gene>
<proteinExistence type="predicted"/>
<keyword evidence="2" id="KW-0969">Cilium</keyword>
<name>A0A6J4KWD4_9HYPH</name>
<feature type="compositionally biased region" description="Basic residues" evidence="1">
    <location>
        <begin position="31"/>
        <end position="40"/>
    </location>
</feature>